<dbReference type="InterPro" id="IPR001451">
    <property type="entry name" value="Hexapep"/>
</dbReference>
<dbReference type="InterPro" id="IPR011004">
    <property type="entry name" value="Trimer_LpxA-like_sf"/>
</dbReference>
<dbReference type="CDD" id="cd04647">
    <property type="entry name" value="LbH_MAT_like"/>
    <property type="match status" value="1"/>
</dbReference>
<comment type="caution">
    <text evidence="1">The sequence shown here is derived from an EMBL/GenBank/DDBJ whole genome shotgun (WGS) entry which is preliminary data.</text>
</comment>
<dbReference type="Pfam" id="PF00132">
    <property type="entry name" value="Hexapep"/>
    <property type="match status" value="1"/>
</dbReference>
<dbReference type="Gene3D" id="2.160.10.10">
    <property type="entry name" value="Hexapeptide repeat proteins"/>
    <property type="match status" value="1"/>
</dbReference>
<name>A0ABV2M647_9FIRM</name>
<gene>
    <name evidence="1" type="ORF">ABID24_003133</name>
</gene>
<evidence type="ECO:0000313" key="1">
    <source>
        <dbReference type="EMBL" id="MET3751871.1"/>
    </source>
</evidence>
<dbReference type="RefSeq" id="WP_306814127.1">
    <property type="nucleotide sequence ID" value="NZ_BAABXP010000002.1"/>
</dbReference>
<protein>
    <submittedName>
        <fullName evidence="1">Acetyltransferase-like isoleucine patch superfamily enzyme</fullName>
    </submittedName>
</protein>
<dbReference type="PANTHER" id="PTHR43300:SF6">
    <property type="entry name" value="ACETYLTRANSFERASE YVOF-RELATED"/>
    <property type="match status" value="1"/>
</dbReference>
<reference evidence="1 2" key="1">
    <citation type="submission" date="2024-06" db="EMBL/GenBank/DDBJ databases">
        <title>Genomic Encyclopedia of Type Strains, Phase IV (KMG-IV): sequencing the most valuable type-strain genomes for metagenomic binning, comparative biology and taxonomic classification.</title>
        <authorList>
            <person name="Goeker M."/>
        </authorList>
    </citation>
    <scope>NUCLEOTIDE SEQUENCE [LARGE SCALE GENOMIC DNA]</scope>
    <source>
        <strain evidence="1 2">DSM 29492</strain>
    </source>
</reference>
<evidence type="ECO:0000313" key="2">
    <source>
        <dbReference type="Proteomes" id="UP001549106"/>
    </source>
</evidence>
<organism evidence="1 2">
    <name type="scientific">Blautia caecimuris</name>
    <dbReference type="NCBI Taxonomy" id="1796615"/>
    <lineage>
        <taxon>Bacteria</taxon>
        <taxon>Bacillati</taxon>
        <taxon>Bacillota</taxon>
        <taxon>Clostridia</taxon>
        <taxon>Lachnospirales</taxon>
        <taxon>Lachnospiraceae</taxon>
        <taxon>Blautia</taxon>
    </lineage>
</organism>
<dbReference type="EMBL" id="JBEPMJ010000030">
    <property type="protein sequence ID" value="MET3751871.1"/>
    <property type="molecule type" value="Genomic_DNA"/>
</dbReference>
<dbReference type="SUPFAM" id="SSF51161">
    <property type="entry name" value="Trimeric LpxA-like enzymes"/>
    <property type="match status" value="1"/>
</dbReference>
<keyword evidence="2" id="KW-1185">Reference proteome</keyword>
<accession>A0ABV2M647</accession>
<dbReference type="InterPro" id="IPR050179">
    <property type="entry name" value="Trans_hexapeptide_repeat"/>
</dbReference>
<dbReference type="Proteomes" id="UP001549106">
    <property type="component" value="Unassembled WGS sequence"/>
</dbReference>
<sequence length="186" mass="21299">MMVNKYTGLKMRLIKMRLMLMRNGDKRTRYLKNKNIFYGFGEDSYYYSRKIPEEPYLVRIHNNVVIAANVNFITHDVINTVLRTSNNDYKETLAQYHMGTIEIFDNVAIGSDVTILYNTKIGPNAIVAAGSVITKDVPEGSIVGGNPARVIGSVEELANKRKKFRDVPTDMNTIEEIVDYYWGKEF</sequence>
<dbReference type="PANTHER" id="PTHR43300">
    <property type="entry name" value="ACETYLTRANSFERASE"/>
    <property type="match status" value="1"/>
</dbReference>
<proteinExistence type="predicted"/>